<dbReference type="Proteomes" id="UP000303847">
    <property type="component" value="Chromosome"/>
</dbReference>
<evidence type="ECO:0000313" key="7">
    <source>
        <dbReference type="EMBL" id="QCR05770.1"/>
    </source>
</evidence>
<dbReference type="EMBL" id="QDKK01000001">
    <property type="protein sequence ID" value="PWC25846.1"/>
    <property type="molecule type" value="Genomic_DNA"/>
</dbReference>
<comment type="similarity">
    <text evidence="1">Belongs to the 'phage' integrase family.</text>
</comment>
<evidence type="ECO:0000313" key="8">
    <source>
        <dbReference type="Proteomes" id="UP000295985"/>
    </source>
</evidence>
<evidence type="ECO:0000256" key="4">
    <source>
        <dbReference type="ARBA" id="ARBA00023172"/>
    </source>
</evidence>
<feature type="domain" description="Tyr recombinase" evidence="5">
    <location>
        <begin position="119"/>
        <end position="305"/>
    </location>
</feature>
<sequence length="307" mass="33475">MPQQRKKTSSRPAINPASVWLDGLAPTGRRSMRSLLNLSAAILRHNATADSYNWTALRYVHVATLRAMLPEQGYAVATVNMVLAALKGVAQTAFNLGLMDADALARIRAVKVVRGDSEHTGRALSREEVRLLLDATKVHPHKTRQKRDRAILLTLCGAGLRAGELVALQAGDYDPATGTLTVRQGKGRKNRSVMMAPMVGRALAAWIRISAGHDCLFCRIHRSGSITGQTLTTAGLTGILRQLQETAQIQPFTPHDLRRTFITRLLEQGADLNIVRQLAGHSDISTTALYDRRSATILTCASSALRF</sequence>
<evidence type="ECO:0000313" key="6">
    <source>
        <dbReference type="EMBL" id="PWC25846.1"/>
    </source>
</evidence>
<dbReference type="SUPFAM" id="SSF56349">
    <property type="entry name" value="DNA breaking-rejoining enzymes"/>
    <property type="match status" value="1"/>
</dbReference>
<dbReference type="PANTHER" id="PTHR30349">
    <property type="entry name" value="PHAGE INTEGRASE-RELATED"/>
    <property type="match status" value="1"/>
</dbReference>
<dbReference type="OrthoDB" id="5589990at2"/>
<reference evidence="6 8" key="1">
    <citation type="submission" date="2018-04" db="EMBL/GenBank/DDBJ databases">
        <title>Brenneria corticis sp.nov.</title>
        <authorList>
            <person name="Li Y."/>
        </authorList>
    </citation>
    <scope>NUCLEOTIDE SEQUENCE [LARGE SCALE GENOMIC DNA]</scope>
    <source>
        <strain evidence="6 8">LMG 2694</strain>
    </source>
</reference>
<proteinExistence type="inferred from homology"/>
<dbReference type="InterPro" id="IPR002104">
    <property type="entry name" value="Integrase_catalytic"/>
</dbReference>
<keyword evidence="2" id="KW-0229">DNA integration</keyword>
<dbReference type="InterPro" id="IPR050090">
    <property type="entry name" value="Tyrosine_recombinase_XerCD"/>
</dbReference>
<accession>A0A2U1UVY1</accession>
<dbReference type="Proteomes" id="UP000295985">
    <property type="component" value="Unassembled WGS sequence"/>
</dbReference>
<evidence type="ECO:0000256" key="3">
    <source>
        <dbReference type="ARBA" id="ARBA00023125"/>
    </source>
</evidence>
<evidence type="ECO:0000256" key="2">
    <source>
        <dbReference type="ARBA" id="ARBA00022908"/>
    </source>
</evidence>
<dbReference type="EMBL" id="CP034036">
    <property type="protein sequence ID" value="QCR05770.1"/>
    <property type="molecule type" value="Genomic_DNA"/>
</dbReference>
<dbReference type="Gene3D" id="1.10.443.10">
    <property type="entry name" value="Intergrase catalytic core"/>
    <property type="match status" value="1"/>
</dbReference>
<evidence type="ECO:0000256" key="1">
    <source>
        <dbReference type="ARBA" id="ARBA00008857"/>
    </source>
</evidence>
<dbReference type="RefSeq" id="WP_009114097.1">
    <property type="nucleotide sequence ID" value="NZ_CP034036.1"/>
</dbReference>
<organism evidence="6 8">
    <name type="scientific">Brenneria nigrifluens DSM 30175 = ATCC 13028</name>
    <dbReference type="NCBI Taxonomy" id="1121120"/>
    <lineage>
        <taxon>Bacteria</taxon>
        <taxon>Pseudomonadati</taxon>
        <taxon>Pseudomonadota</taxon>
        <taxon>Gammaproteobacteria</taxon>
        <taxon>Enterobacterales</taxon>
        <taxon>Pectobacteriaceae</taxon>
        <taxon>Brenneria</taxon>
    </lineage>
</organism>
<reference evidence="7 9" key="2">
    <citation type="submission" date="2018-11" db="EMBL/GenBank/DDBJ databases">
        <title>Genome sequences of Brenneria nigrifluens and Brenneria rubrifaciens.</title>
        <authorList>
            <person name="Poret-Peterson A.T."/>
            <person name="McClean A.E."/>
            <person name="Kluepfel D.A."/>
        </authorList>
    </citation>
    <scope>NUCLEOTIDE SEQUENCE [LARGE SCALE GENOMIC DNA]</scope>
    <source>
        <strain evidence="7 9">ATCC 13028</strain>
    </source>
</reference>
<evidence type="ECO:0000313" key="9">
    <source>
        <dbReference type="Proteomes" id="UP000303847"/>
    </source>
</evidence>
<dbReference type="Pfam" id="PF00589">
    <property type="entry name" value="Phage_integrase"/>
    <property type="match status" value="1"/>
</dbReference>
<dbReference type="CDD" id="cd00397">
    <property type="entry name" value="DNA_BRE_C"/>
    <property type="match status" value="1"/>
</dbReference>
<gene>
    <name evidence="6" type="ORF">DDT54_00485</name>
    <name evidence="7" type="ORF">EH206_17230</name>
</gene>
<dbReference type="GO" id="GO:0006310">
    <property type="term" value="P:DNA recombination"/>
    <property type="evidence" value="ECO:0007669"/>
    <property type="project" value="UniProtKB-KW"/>
</dbReference>
<dbReference type="PROSITE" id="PS51898">
    <property type="entry name" value="TYR_RECOMBINASE"/>
    <property type="match status" value="1"/>
</dbReference>
<dbReference type="GO" id="GO:0003677">
    <property type="term" value="F:DNA binding"/>
    <property type="evidence" value="ECO:0007669"/>
    <property type="project" value="UniProtKB-KW"/>
</dbReference>
<dbReference type="InterPro" id="IPR013762">
    <property type="entry name" value="Integrase-like_cat_sf"/>
</dbReference>
<keyword evidence="9" id="KW-1185">Reference proteome</keyword>
<dbReference type="GO" id="GO:0015074">
    <property type="term" value="P:DNA integration"/>
    <property type="evidence" value="ECO:0007669"/>
    <property type="project" value="UniProtKB-KW"/>
</dbReference>
<keyword evidence="4" id="KW-0233">DNA recombination</keyword>
<dbReference type="PANTHER" id="PTHR30349:SF41">
    <property type="entry name" value="INTEGRASE_RECOMBINASE PROTEIN MJ0367-RELATED"/>
    <property type="match status" value="1"/>
</dbReference>
<name>A0A2U1UVY1_9GAMM</name>
<keyword evidence="3" id="KW-0238">DNA-binding</keyword>
<dbReference type="AlphaFoldDB" id="A0A2U1UVY1"/>
<dbReference type="InterPro" id="IPR011010">
    <property type="entry name" value="DNA_brk_join_enz"/>
</dbReference>
<evidence type="ECO:0000259" key="5">
    <source>
        <dbReference type="PROSITE" id="PS51898"/>
    </source>
</evidence>
<protein>
    <submittedName>
        <fullName evidence="6">Site-specific integrase</fullName>
    </submittedName>
</protein>